<dbReference type="Proteomes" id="UP000473325">
    <property type="component" value="Unassembled WGS sequence"/>
</dbReference>
<dbReference type="AlphaFoldDB" id="A0A6L7F489"/>
<proteinExistence type="predicted"/>
<evidence type="ECO:0000313" key="2">
    <source>
        <dbReference type="Proteomes" id="UP000473325"/>
    </source>
</evidence>
<dbReference type="RefSeq" id="WP_160879990.1">
    <property type="nucleotide sequence ID" value="NZ_WUEK01000017.1"/>
</dbReference>
<keyword evidence="2" id="KW-1185">Reference proteome</keyword>
<organism evidence="1 2">
    <name type="scientific">Nocardioides flavescens</name>
    <dbReference type="NCBI Taxonomy" id="2691959"/>
    <lineage>
        <taxon>Bacteria</taxon>
        <taxon>Bacillati</taxon>
        <taxon>Actinomycetota</taxon>
        <taxon>Actinomycetes</taxon>
        <taxon>Propionibacteriales</taxon>
        <taxon>Nocardioidaceae</taxon>
        <taxon>Nocardioides</taxon>
    </lineage>
</organism>
<name>A0A6L7F489_9ACTN</name>
<accession>A0A6L7F489</accession>
<dbReference type="EMBL" id="WUEK01000017">
    <property type="protein sequence ID" value="MXG92057.1"/>
    <property type="molecule type" value="Genomic_DNA"/>
</dbReference>
<evidence type="ECO:0000313" key="1">
    <source>
        <dbReference type="EMBL" id="MXG92057.1"/>
    </source>
</evidence>
<reference evidence="1 2" key="1">
    <citation type="submission" date="2019-12" db="EMBL/GenBank/DDBJ databases">
        <authorList>
            <person name="Kun Z."/>
        </authorList>
    </citation>
    <scope>NUCLEOTIDE SEQUENCE [LARGE SCALE GENOMIC DNA]</scope>
    <source>
        <strain evidence="1 2">YIM 123512</strain>
    </source>
</reference>
<comment type="caution">
    <text evidence="1">The sequence shown here is derived from an EMBL/GenBank/DDBJ whole genome shotgun (WGS) entry which is preliminary data.</text>
</comment>
<gene>
    <name evidence="1" type="ORF">GRQ65_21160</name>
</gene>
<protein>
    <submittedName>
        <fullName evidence="1">Uncharacterized protein</fullName>
    </submittedName>
</protein>
<sequence>MAEPNLADLYEHVGRVVVPAAQFEIALATIAYAALGGDEDATSKTHALQTSQLKTIIESAAAAHPEEWWTQPALELLARSVDPLGARHRVVHGHWTDLRGVAEGRTFVTFKPDRRSGRWHGQFLDFAQLGELAEEFEHLAAEARELADRMVDAVHGH</sequence>